<accession>A0ABR0E4R8</accession>
<reference evidence="16 17" key="1">
    <citation type="journal article" date="2023" name="G3 (Bethesda)">
        <title>A chromosome-level genome assembly of Zasmidium syzygii isolated from banana leaves.</title>
        <authorList>
            <person name="van Westerhoven A.C."/>
            <person name="Mehrabi R."/>
            <person name="Talebi R."/>
            <person name="Steentjes M.B.F."/>
            <person name="Corcolon B."/>
            <person name="Chong P.A."/>
            <person name="Kema G.H.J."/>
            <person name="Seidl M.F."/>
        </authorList>
    </citation>
    <scope>NUCLEOTIDE SEQUENCE [LARGE SCALE GENOMIC DNA]</scope>
    <source>
        <strain evidence="16 17">P124</strain>
    </source>
</reference>
<evidence type="ECO:0000256" key="9">
    <source>
        <dbReference type="ARBA" id="ARBA00023010"/>
    </source>
</evidence>
<evidence type="ECO:0000256" key="15">
    <source>
        <dbReference type="SAM" id="Phobius"/>
    </source>
</evidence>
<keyword evidence="4" id="KW-0813">Transport</keyword>
<evidence type="ECO:0000256" key="2">
    <source>
        <dbReference type="ARBA" id="ARBA00004567"/>
    </source>
</evidence>
<gene>
    <name evidence="16" type="ORF">PRZ48_012394</name>
</gene>
<evidence type="ECO:0000256" key="14">
    <source>
        <dbReference type="SAM" id="MobiDB-lite"/>
    </source>
</evidence>
<keyword evidence="6" id="KW-0509">mRNA transport</keyword>
<comment type="similarity">
    <text evidence="3">Belongs to the NDC1 family.</text>
</comment>
<evidence type="ECO:0000256" key="8">
    <source>
        <dbReference type="ARBA" id="ARBA00022989"/>
    </source>
</evidence>
<evidence type="ECO:0000256" key="5">
    <source>
        <dbReference type="ARBA" id="ARBA00022692"/>
    </source>
</evidence>
<keyword evidence="17" id="KW-1185">Reference proteome</keyword>
<evidence type="ECO:0000256" key="4">
    <source>
        <dbReference type="ARBA" id="ARBA00022448"/>
    </source>
</evidence>
<name>A0ABR0E4R8_ZASCE</name>
<evidence type="ECO:0000256" key="10">
    <source>
        <dbReference type="ARBA" id="ARBA00023132"/>
    </source>
</evidence>
<evidence type="ECO:0008006" key="18">
    <source>
        <dbReference type="Google" id="ProtNLM"/>
    </source>
</evidence>
<keyword evidence="9" id="KW-0811">Translocation</keyword>
<dbReference type="PANTHER" id="PTHR13269">
    <property type="entry name" value="NUCLEOPORIN NDC1"/>
    <property type="match status" value="1"/>
</dbReference>
<evidence type="ECO:0000313" key="16">
    <source>
        <dbReference type="EMBL" id="KAK4496414.1"/>
    </source>
</evidence>
<keyword evidence="12" id="KW-0539">Nucleus</keyword>
<keyword evidence="5 15" id="KW-0812">Transmembrane</keyword>
<feature type="coiled-coil region" evidence="13">
    <location>
        <begin position="641"/>
        <end position="673"/>
    </location>
</feature>
<evidence type="ECO:0000256" key="13">
    <source>
        <dbReference type="SAM" id="Coils"/>
    </source>
</evidence>
<evidence type="ECO:0000256" key="6">
    <source>
        <dbReference type="ARBA" id="ARBA00022816"/>
    </source>
</evidence>
<evidence type="ECO:0000256" key="1">
    <source>
        <dbReference type="ARBA" id="ARBA00004232"/>
    </source>
</evidence>
<dbReference type="EMBL" id="JAXOVC010000010">
    <property type="protein sequence ID" value="KAK4496414.1"/>
    <property type="molecule type" value="Genomic_DNA"/>
</dbReference>
<evidence type="ECO:0000256" key="7">
    <source>
        <dbReference type="ARBA" id="ARBA00022927"/>
    </source>
</evidence>
<comment type="subcellular location">
    <subcellularLocation>
        <location evidence="1">Nucleus membrane</location>
        <topology evidence="1">Multi-pass membrane protein</topology>
    </subcellularLocation>
    <subcellularLocation>
        <location evidence="2">Nucleus</location>
        <location evidence="2">Nuclear pore complex</location>
    </subcellularLocation>
</comment>
<keyword evidence="13" id="KW-0175">Coiled coil</keyword>
<feature type="region of interest" description="Disordered" evidence="14">
    <location>
        <begin position="724"/>
        <end position="743"/>
    </location>
</feature>
<evidence type="ECO:0000256" key="3">
    <source>
        <dbReference type="ARBA" id="ARBA00005760"/>
    </source>
</evidence>
<feature type="transmembrane region" description="Helical" evidence="15">
    <location>
        <begin position="127"/>
        <end position="147"/>
    </location>
</feature>
<dbReference type="Pfam" id="PF09531">
    <property type="entry name" value="Ndc1_Nup"/>
    <property type="match status" value="1"/>
</dbReference>
<keyword evidence="8 15" id="KW-1133">Transmembrane helix</keyword>
<evidence type="ECO:0000256" key="11">
    <source>
        <dbReference type="ARBA" id="ARBA00023136"/>
    </source>
</evidence>
<sequence length="743" mass="83488">MATQTTTTKSIFAASAGTNLQSAPLRTAPQPRIRGYKDFLTPALHRRFTYAAGAVLLLCSFDAWLLSTSSSWVWSWFPFGPAGIRALLLFIPCLAVFIVRVANMHIGERTANSRAETVYAQLVSGRALHTLLWYLFSAWWFGEVYIWNSRDSAALMMVDPGRPYERPELNENPIFIRCSFLVLGVLRCGWHLLADYDRVAIPPGKEEEEPKSNFIITKLGIQPATLAKLPRWLRASIERVGIMANTCGQTVAIGWLANLILYFLVFRYPAWRWTYSLVSPFFRQMQPSIRPRGFTYAPTVMWQAFSSAITLCMLWEFSNTVFDAYVTEPPTKKGEPLTSEIKDARGVILHKSADPNGSLLNGLNSKKEVNKAFALWELYLICTKYDKRRKTIYTEVDRKDGSTWSKVCEYTLKEATSIRDRIKAAMDPGEYKSKQSELASQNEQHKDLIPVERQQLGLRRIADQGVQNDADVFAKRKGDFVHQVGELAKSVGRSPGSDPAKMAWDWSKKNVLTQDQLKHLQETPEQIRQASNGYLSNLLRTPAGEPFRLTFAKRATVVIAGTPTSGKTDIIHAMKSLSRLTVCSLKEDDYGSVQRDVAKIIRTLTEIIQLVEKFVSELQPHWTDVSYFEKEKSAQVKQLQAEGCEREARAKDREHRRAEADALRNDAATLRRQATALLASRRDIGEAQEVLDALKGALEEIMLAFAEYAGTLQLSKKEVREAREAAGGKANATSAVAQTASSP</sequence>
<keyword evidence="7" id="KW-0653">Protein transport</keyword>
<dbReference type="Proteomes" id="UP001305779">
    <property type="component" value="Unassembled WGS sequence"/>
</dbReference>
<proteinExistence type="inferred from homology"/>
<protein>
    <recommendedName>
        <fullName evidence="18">Nuclear envelope protein</fullName>
    </recommendedName>
</protein>
<comment type="caution">
    <text evidence="16">The sequence shown here is derived from an EMBL/GenBank/DDBJ whole genome shotgun (WGS) entry which is preliminary data.</text>
</comment>
<feature type="transmembrane region" description="Helical" evidence="15">
    <location>
        <begin position="86"/>
        <end position="106"/>
    </location>
</feature>
<keyword evidence="10" id="KW-0906">Nuclear pore complex</keyword>
<evidence type="ECO:0000256" key="12">
    <source>
        <dbReference type="ARBA" id="ARBA00023242"/>
    </source>
</evidence>
<dbReference type="PANTHER" id="PTHR13269:SF6">
    <property type="entry name" value="NUCLEOPORIN NDC1"/>
    <property type="match status" value="1"/>
</dbReference>
<evidence type="ECO:0000313" key="17">
    <source>
        <dbReference type="Proteomes" id="UP001305779"/>
    </source>
</evidence>
<feature type="transmembrane region" description="Helical" evidence="15">
    <location>
        <begin position="48"/>
        <end position="66"/>
    </location>
</feature>
<feature type="compositionally biased region" description="Polar residues" evidence="14">
    <location>
        <begin position="731"/>
        <end position="743"/>
    </location>
</feature>
<keyword evidence="11 15" id="KW-0472">Membrane</keyword>
<organism evidence="16 17">
    <name type="scientific">Zasmidium cellare</name>
    <name type="common">Wine cellar mold</name>
    <name type="synonym">Racodium cellare</name>
    <dbReference type="NCBI Taxonomy" id="395010"/>
    <lineage>
        <taxon>Eukaryota</taxon>
        <taxon>Fungi</taxon>
        <taxon>Dikarya</taxon>
        <taxon>Ascomycota</taxon>
        <taxon>Pezizomycotina</taxon>
        <taxon>Dothideomycetes</taxon>
        <taxon>Dothideomycetidae</taxon>
        <taxon>Mycosphaerellales</taxon>
        <taxon>Mycosphaerellaceae</taxon>
        <taxon>Zasmidium</taxon>
    </lineage>
</organism>
<dbReference type="InterPro" id="IPR019049">
    <property type="entry name" value="Nucleoporin_prot_Ndc1/Nup"/>
</dbReference>